<dbReference type="Pfam" id="PF03466">
    <property type="entry name" value="LysR_substrate"/>
    <property type="match status" value="1"/>
</dbReference>
<dbReference type="SUPFAM" id="SSF46785">
    <property type="entry name" value="Winged helix' DNA-binding domain"/>
    <property type="match status" value="1"/>
</dbReference>
<dbReference type="OrthoDB" id="9785974at2"/>
<evidence type="ECO:0000256" key="1">
    <source>
        <dbReference type="ARBA" id="ARBA00009437"/>
    </source>
</evidence>
<evidence type="ECO:0000313" key="7">
    <source>
        <dbReference type="Proteomes" id="UP000018733"/>
    </source>
</evidence>
<sequence length="300" mass="33174">MDTNYLKSFVAAVEEGSLSRAALREDIVISAMSKRIAELEREGGVTLLRRHGRGVSPTPAGTMLYQRAKSILKALGAAEDALSAYATDGASRLRLLANPSTTVQFLHKDLAPFLRTHTDCHIHLADGHSLDIPRRIHEGEADIGIYHAVYPAVGMKSALYRSDRVCLVVPISHPLADRKDIALKEVIDETFLGYFPRHDMASFLELAGETIPHPPKVLSEIANYEARCRMVTQELGIAIIPEIIARNYLAMMQFAIIGLRDHWAERNMYVCVRDLSSASSQVRDLFSHLSTCAPSSALKQ</sequence>
<evidence type="ECO:0000256" key="4">
    <source>
        <dbReference type="ARBA" id="ARBA00023163"/>
    </source>
</evidence>
<gene>
    <name evidence="6" type="ORF">W822_09055</name>
</gene>
<dbReference type="GO" id="GO:0003700">
    <property type="term" value="F:DNA-binding transcription factor activity"/>
    <property type="evidence" value="ECO:0007669"/>
    <property type="project" value="InterPro"/>
</dbReference>
<reference evidence="6 7" key="1">
    <citation type="journal article" date="2014" name="Genome Announc.">
        <title>Draft Genome Sequence of Advenella kashmirensis Strain W13003, a Polycyclic Aromatic Hydrocarbon-Degrading Bacterium.</title>
        <authorList>
            <person name="Wang X."/>
            <person name="Jin D."/>
            <person name="Zhou L."/>
            <person name="Wu L."/>
            <person name="An W."/>
            <person name="Zhao L."/>
        </authorList>
    </citation>
    <scope>NUCLEOTIDE SEQUENCE [LARGE SCALE GENOMIC DNA]</scope>
    <source>
        <strain evidence="6 7">W13003</strain>
    </source>
</reference>
<feature type="domain" description="HTH lysR-type" evidence="5">
    <location>
        <begin position="1"/>
        <end position="58"/>
    </location>
</feature>
<protein>
    <submittedName>
        <fullName evidence="6">LysR family transcriptional regulator</fullName>
    </submittedName>
</protein>
<dbReference type="PROSITE" id="PS50931">
    <property type="entry name" value="HTH_LYSR"/>
    <property type="match status" value="1"/>
</dbReference>
<organism evidence="6 7">
    <name type="scientific">Advenella kashmirensis W13003</name>
    <dbReference type="NCBI Taxonomy" id="1424334"/>
    <lineage>
        <taxon>Bacteria</taxon>
        <taxon>Pseudomonadati</taxon>
        <taxon>Pseudomonadota</taxon>
        <taxon>Betaproteobacteria</taxon>
        <taxon>Burkholderiales</taxon>
        <taxon>Alcaligenaceae</taxon>
    </lineage>
</organism>
<dbReference type="FunFam" id="1.10.10.10:FF:000001">
    <property type="entry name" value="LysR family transcriptional regulator"/>
    <property type="match status" value="1"/>
</dbReference>
<dbReference type="Gene3D" id="3.40.190.290">
    <property type="match status" value="1"/>
</dbReference>
<comment type="similarity">
    <text evidence="1">Belongs to the LysR transcriptional regulatory family.</text>
</comment>
<dbReference type="InterPro" id="IPR000847">
    <property type="entry name" value="LysR_HTH_N"/>
</dbReference>
<dbReference type="InterPro" id="IPR036390">
    <property type="entry name" value="WH_DNA-bd_sf"/>
</dbReference>
<evidence type="ECO:0000256" key="2">
    <source>
        <dbReference type="ARBA" id="ARBA00023015"/>
    </source>
</evidence>
<comment type="caution">
    <text evidence="6">The sequence shown here is derived from an EMBL/GenBank/DDBJ whole genome shotgun (WGS) entry which is preliminary data.</text>
</comment>
<dbReference type="SUPFAM" id="SSF53850">
    <property type="entry name" value="Periplasmic binding protein-like II"/>
    <property type="match status" value="1"/>
</dbReference>
<evidence type="ECO:0000313" key="6">
    <source>
        <dbReference type="EMBL" id="ETF02967.1"/>
    </source>
</evidence>
<dbReference type="Proteomes" id="UP000018733">
    <property type="component" value="Unassembled WGS sequence"/>
</dbReference>
<accession>V8QTK2</accession>
<dbReference type="AlphaFoldDB" id="V8QTK2"/>
<dbReference type="RefSeq" id="WP_024004786.1">
    <property type="nucleotide sequence ID" value="NZ_KI650979.1"/>
</dbReference>
<dbReference type="PATRIC" id="fig|1424334.3.peg.1818"/>
<keyword evidence="3" id="KW-0238">DNA-binding</keyword>
<dbReference type="eggNOG" id="COG0583">
    <property type="taxonomic scope" value="Bacteria"/>
</dbReference>
<dbReference type="Pfam" id="PF00126">
    <property type="entry name" value="HTH_1"/>
    <property type="match status" value="1"/>
</dbReference>
<keyword evidence="2" id="KW-0805">Transcription regulation</keyword>
<name>V8QTK2_9BURK</name>
<dbReference type="PANTHER" id="PTHR30126">
    <property type="entry name" value="HTH-TYPE TRANSCRIPTIONAL REGULATOR"/>
    <property type="match status" value="1"/>
</dbReference>
<evidence type="ECO:0000259" key="5">
    <source>
        <dbReference type="PROSITE" id="PS50931"/>
    </source>
</evidence>
<dbReference type="InterPro" id="IPR036388">
    <property type="entry name" value="WH-like_DNA-bd_sf"/>
</dbReference>
<keyword evidence="7" id="KW-1185">Reference proteome</keyword>
<dbReference type="GO" id="GO:0000976">
    <property type="term" value="F:transcription cis-regulatory region binding"/>
    <property type="evidence" value="ECO:0007669"/>
    <property type="project" value="TreeGrafter"/>
</dbReference>
<dbReference type="STRING" id="1424334.W822_09055"/>
<dbReference type="Gene3D" id="1.10.10.10">
    <property type="entry name" value="Winged helix-like DNA-binding domain superfamily/Winged helix DNA-binding domain"/>
    <property type="match status" value="1"/>
</dbReference>
<evidence type="ECO:0000256" key="3">
    <source>
        <dbReference type="ARBA" id="ARBA00023125"/>
    </source>
</evidence>
<dbReference type="PANTHER" id="PTHR30126:SF39">
    <property type="entry name" value="HTH-TYPE TRANSCRIPTIONAL REGULATOR CYSL"/>
    <property type="match status" value="1"/>
</dbReference>
<dbReference type="InterPro" id="IPR005119">
    <property type="entry name" value="LysR_subst-bd"/>
</dbReference>
<dbReference type="HOGENOM" id="CLU_039613_6_0_4"/>
<proteinExistence type="inferred from homology"/>
<dbReference type="EMBL" id="AYXT01000009">
    <property type="protein sequence ID" value="ETF02967.1"/>
    <property type="molecule type" value="Genomic_DNA"/>
</dbReference>
<keyword evidence="4" id="KW-0804">Transcription</keyword>